<dbReference type="EMBL" id="CP018839">
    <property type="protein sequence ID" value="APR03478.1"/>
    <property type="molecule type" value="Genomic_DNA"/>
</dbReference>
<protein>
    <submittedName>
        <fullName evidence="1">Type II secretion envelope pseudopilin protein</fullName>
    </submittedName>
</protein>
<dbReference type="AlphaFoldDB" id="A0A1H5UQY9"/>
<dbReference type="InterPro" id="IPR045584">
    <property type="entry name" value="Pilin-like"/>
</dbReference>
<dbReference type="Pfam" id="PF07963">
    <property type="entry name" value="N_methyl"/>
    <property type="match status" value="1"/>
</dbReference>
<proteinExistence type="predicted"/>
<dbReference type="InterPro" id="IPR012902">
    <property type="entry name" value="N_methyl_site"/>
</dbReference>
<dbReference type="SUPFAM" id="SSF54523">
    <property type="entry name" value="Pili subunits"/>
    <property type="match status" value="1"/>
</dbReference>
<reference evidence="1 2" key="1">
    <citation type="submission" date="2016-12" db="EMBL/GenBank/DDBJ databases">
        <title>Complete genome sequence of Thauera chlorobenzoica, a Betaproteobacterium degrading haloaromatics anaerobically to CO2 and halides.</title>
        <authorList>
            <person name="Goris T."/>
            <person name="Mergelsberg M."/>
            <person name="Boll M."/>
        </authorList>
    </citation>
    <scope>NUCLEOTIDE SEQUENCE [LARGE SCALE GENOMIC DNA]</scope>
    <source>
        <strain evidence="1 2">3CB1</strain>
    </source>
</reference>
<dbReference type="OrthoDB" id="6038212at2"/>
<keyword evidence="2" id="KW-1185">Reference proteome</keyword>
<name>A0A1H5UQY9_9RHOO</name>
<dbReference type="KEGG" id="tcl:Tchl_0614"/>
<gene>
    <name evidence="1" type="ORF">Tchl_0614</name>
</gene>
<sequence length="242" mass="26164">MPALTPAAHLRPVPAKPFQTRRGRRSERGFTLAELALVLFIIALLGGSLLVPLGSRVEARDRQLTLERLRDIQHALSGFAIIHGRLPCASTEADPLSPHYGLEDAAPCSFASEGRLPWRTLGMPAHDAWGSPRRQPQDDWAGHWRYRVDPEFATGPIDAATLPTANLQIRALDDTRITTSTSQAVAIVYSTGPNRSADGYNAAYSAASPVYQAGEAGAGFDDLLVWIGRPLLVARLAQAGRL</sequence>
<dbReference type="Proteomes" id="UP000185739">
    <property type="component" value="Chromosome"/>
</dbReference>
<dbReference type="RefSeq" id="WP_075147093.1">
    <property type="nucleotide sequence ID" value="NZ_CP018839.1"/>
</dbReference>
<dbReference type="STRING" id="96773.Tchl_0614"/>
<evidence type="ECO:0000313" key="2">
    <source>
        <dbReference type="Proteomes" id="UP000185739"/>
    </source>
</evidence>
<evidence type="ECO:0000313" key="1">
    <source>
        <dbReference type="EMBL" id="APR03478.1"/>
    </source>
</evidence>
<organism evidence="1 2">
    <name type="scientific">Thauera chlorobenzoica</name>
    <dbReference type="NCBI Taxonomy" id="96773"/>
    <lineage>
        <taxon>Bacteria</taxon>
        <taxon>Pseudomonadati</taxon>
        <taxon>Pseudomonadota</taxon>
        <taxon>Betaproteobacteria</taxon>
        <taxon>Rhodocyclales</taxon>
        <taxon>Zoogloeaceae</taxon>
        <taxon>Thauera</taxon>
    </lineage>
</organism>
<accession>A0A1H5UQY9</accession>